<sequence>MMTIALHTIPLIEPTAENLAPFARWVGQPTTSPTLARGDIDCYHNICDANDFNEHPVASYLICYPRPLLMEQIERHRLMEEAFIPLKGDSVMVLGAPGELDPQKLVAVYMDGSFGLILYRDTWHFAPFALGQPATYMLLSGKDSGPDIEVVDLGPYPISQPEYQERK</sequence>
<evidence type="ECO:0000256" key="1">
    <source>
        <dbReference type="ARBA" id="ARBA00011738"/>
    </source>
</evidence>
<dbReference type="GeneID" id="75138409"/>
<evidence type="ECO:0000256" key="3">
    <source>
        <dbReference type="ARBA" id="ARBA00023239"/>
    </source>
</evidence>
<accession>A0ABY5UPE0</accession>
<dbReference type="GO" id="GO:0050385">
    <property type="term" value="F:ureidoglycolate lyase activity"/>
    <property type="evidence" value="ECO:0007669"/>
    <property type="project" value="UniProtKB-EC"/>
</dbReference>
<name>A0ABY5UPE0_9GAMM</name>
<dbReference type="EMBL" id="CP104006">
    <property type="protein sequence ID" value="UWM45359.1"/>
    <property type="molecule type" value="Genomic_DNA"/>
</dbReference>
<dbReference type="Gene3D" id="2.60.120.480">
    <property type="entry name" value="Ureidoglycolate hydrolase"/>
    <property type="match status" value="1"/>
</dbReference>
<evidence type="ECO:0000256" key="4">
    <source>
        <dbReference type="ARBA" id="ARBA00047684"/>
    </source>
</evidence>
<keyword evidence="6" id="KW-1185">Reference proteome</keyword>
<evidence type="ECO:0000256" key="2">
    <source>
        <dbReference type="ARBA" id="ARBA00022631"/>
    </source>
</evidence>
<dbReference type="RefSeq" id="WP_235897412.1">
    <property type="nucleotide sequence ID" value="NZ_CABHWW010000007.1"/>
</dbReference>
<dbReference type="InterPro" id="IPR011051">
    <property type="entry name" value="RmlC_Cupin_sf"/>
</dbReference>
<dbReference type="InterPro" id="IPR007247">
    <property type="entry name" value="Ureidogly_lyase"/>
</dbReference>
<evidence type="ECO:0000313" key="5">
    <source>
        <dbReference type="EMBL" id="UWM45359.1"/>
    </source>
</evidence>
<dbReference type="Proteomes" id="UP001057860">
    <property type="component" value="Chromosome"/>
</dbReference>
<comment type="subunit">
    <text evidence="1">Homodimer.</text>
</comment>
<gene>
    <name evidence="5" type="ORF">N0H69_00380</name>
</gene>
<comment type="catalytic activity">
    <reaction evidence="4">
        <text>(S)-ureidoglycolate = urea + glyoxylate</text>
        <dbReference type="Rhea" id="RHEA:11304"/>
        <dbReference type="ChEBI" id="CHEBI:16199"/>
        <dbReference type="ChEBI" id="CHEBI:36655"/>
        <dbReference type="ChEBI" id="CHEBI:57296"/>
        <dbReference type="EC" id="4.3.2.3"/>
    </reaction>
</comment>
<evidence type="ECO:0000313" key="6">
    <source>
        <dbReference type="Proteomes" id="UP001057860"/>
    </source>
</evidence>
<keyword evidence="2" id="KW-0659">Purine metabolism</keyword>
<keyword evidence="3 5" id="KW-0456">Lyase</keyword>
<dbReference type="InterPro" id="IPR024060">
    <property type="entry name" value="Ureidoglycolate_lyase_dom_sf"/>
</dbReference>
<reference evidence="5" key="1">
    <citation type="submission" date="2022-08" db="EMBL/GenBank/DDBJ databases">
        <authorList>
            <person name="Bogun A."/>
            <person name="Kislichkina A."/>
            <person name="Solomentsev V."/>
            <person name="Skryabin Y."/>
            <person name="Sizova A."/>
            <person name="Platonov M."/>
            <person name="Dentovskaya S."/>
        </authorList>
    </citation>
    <scope>NUCLEOTIDE SEQUENCE</scope>
    <source>
        <strain evidence="5">SCPM-O-B-7604</strain>
    </source>
</reference>
<dbReference type="EC" id="4.3.2.3" evidence="5"/>
<proteinExistence type="predicted"/>
<dbReference type="Pfam" id="PF04115">
    <property type="entry name" value="Ureidogly_lyase"/>
    <property type="match status" value="1"/>
</dbReference>
<protein>
    <submittedName>
        <fullName evidence="5">Ureidoglycolate lyase</fullName>
        <ecNumber evidence="5">4.3.2.3</ecNumber>
    </submittedName>
</protein>
<organism evidence="5 6">
    <name type="scientific">Yersinia alsatica</name>
    <dbReference type="NCBI Taxonomy" id="2890317"/>
    <lineage>
        <taxon>Bacteria</taxon>
        <taxon>Pseudomonadati</taxon>
        <taxon>Pseudomonadota</taxon>
        <taxon>Gammaproteobacteria</taxon>
        <taxon>Enterobacterales</taxon>
        <taxon>Yersiniaceae</taxon>
        <taxon>Yersinia</taxon>
    </lineage>
</organism>
<dbReference type="SUPFAM" id="SSF51182">
    <property type="entry name" value="RmlC-like cupins"/>
    <property type="match status" value="1"/>
</dbReference>